<dbReference type="RefSeq" id="WP_046944490.1">
    <property type="nucleotide sequence ID" value="NZ_MTSU01000032.1"/>
</dbReference>
<dbReference type="Proteomes" id="UP000189337">
    <property type="component" value="Unassembled WGS sequence"/>
</dbReference>
<accession>A0AB73MP21</accession>
<gene>
    <name evidence="2" type="ORF">BWD14_19165</name>
</gene>
<dbReference type="EMBL" id="MTSU01000032">
    <property type="protein sequence ID" value="ONF90896.1"/>
    <property type="molecule type" value="Genomic_DNA"/>
</dbReference>
<evidence type="ECO:0000256" key="1">
    <source>
        <dbReference type="SAM" id="Phobius"/>
    </source>
</evidence>
<evidence type="ECO:0008006" key="4">
    <source>
        <dbReference type="Google" id="ProtNLM"/>
    </source>
</evidence>
<keyword evidence="1" id="KW-0812">Transmembrane</keyword>
<dbReference type="AlphaFoldDB" id="A0AB73MP21"/>
<protein>
    <recommendedName>
        <fullName evidence="4">Lipoprotein</fullName>
    </recommendedName>
</protein>
<keyword evidence="1" id="KW-0472">Membrane</keyword>
<evidence type="ECO:0000313" key="2">
    <source>
        <dbReference type="EMBL" id="ONF90896.1"/>
    </source>
</evidence>
<proteinExistence type="predicted"/>
<reference evidence="2 3" key="1">
    <citation type="submission" date="2017-01" db="EMBL/GenBank/DDBJ databases">
        <title>Comparative genomic analysis of Brazilian Leptospira santarosai.</title>
        <authorList>
            <person name="Moreno L.Z."/>
            <person name="Miraglia F."/>
            <person name="Kremer F.S."/>
            <person name="Eslabao M.R."/>
            <person name="Lilenbaum W."/>
            <person name="Dellagostin O.A."/>
            <person name="Moreno A.M."/>
        </authorList>
    </citation>
    <scope>NUCLEOTIDE SEQUENCE [LARGE SCALE GENOMIC DNA]</scope>
    <source>
        <strain evidence="2 3">M52/8-19</strain>
    </source>
</reference>
<comment type="caution">
    <text evidence="2">The sequence shown here is derived from an EMBL/GenBank/DDBJ whole genome shotgun (WGS) entry which is preliminary data.</text>
</comment>
<feature type="transmembrane region" description="Helical" evidence="1">
    <location>
        <begin position="112"/>
        <end position="134"/>
    </location>
</feature>
<name>A0AB73MP21_9LEPT</name>
<keyword evidence="1" id="KW-1133">Transmembrane helix</keyword>
<evidence type="ECO:0000313" key="3">
    <source>
        <dbReference type="Proteomes" id="UP000189337"/>
    </source>
</evidence>
<organism evidence="2 3">
    <name type="scientific">Leptospira santarosai</name>
    <dbReference type="NCBI Taxonomy" id="28183"/>
    <lineage>
        <taxon>Bacteria</taxon>
        <taxon>Pseudomonadati</taxon>
        <taxon>Spirochaetota</taxon>
        <taxon>Spirochaetia</taxon>
        <taxon>Leptospirales</taxon>
        <taxon>Leptospiraceae</taxon>
        <taxon>Leptospira</taxon>
    </lineage>
</organism>
<sequence length="365" mass="41865">MEILNSFEYIHFNCKKGSVFLALLCFLFQSCLSFKEEQLILSKQQVGEPLFSNYKLYSVPTVTENALVFEIEGNSYYKYIVNAKTITSLKRDEKGNICSDSRSELDCENGDYFLHLGFFSVLTMGTILPVLLVFDWIPALFKTGEKESVEEVSELKAIKPCQLKAEKAFLEYSFDDSWNRSKKIPLKNCSGKIPFNQEFNSNYQINYRLVIDGSIQDSNRFDYHSEGDAIEGIESIAFQKIRRNADRVLAREAQIRKTIRDQQRSEEIKQCENFFDKLGRYLNIKAEPGSSRATCTVTCNKYVSTEFQPAKSWGKLPECTNRCEQCWSTLGWESSWGAGGPRSSKEIKEINGGLNYYDLTTPQSY</sequence>